<dbReference type="CDD" id="cd01949">
    <property type="entry name" value="GGDEF"/>
    <property type="match status" value="1"/>
</dbReference>
<dbReference type="AlphaFoldDB" id="A0A6B3SQ76"/>
<name>A0A6B3SQ76_9BURK</name>
<feature type="region of interest" description="Disordered" evidence="1">
    <location>
        <begin position="192"/>
        <end position="213"/>
    </location>
</feature>
<dbReference type="InterPro" id="IPR035965">
    <property type="entry name" value="PAS-like_dom_sf"/>
</dbReference>
<dbReference type="NCBIfam" id="TIGR00254">
    <property type="entry name" value="GGDEF"/>
    <property type="match status" value="1"/>
</dbReference>
<dbReference type="PROSITE" id="PS50887">
    <property type="entry name" value="GGDEF"/>
    <property type="match status" value="1"/>
</dbReference>
<dbReference type="PANTHER" id="PTHR44757:SF10">
    <property type="entry name" value="MEMBRANE PROTEIN"/>
    <property type="match status" value="1"/>
</dbReference>
<dbReference type="Gene3D" id="3.30.450.20">
    <property type="entry name" value="PAS domain"/>
    <property type="match status" value="3"/>
</dbReference>
<keyword evidence="7" id="KW-1185">Reference proteome</keyword>
<dbReference type="InterPro" id="IPR000014">
    <property type="entry name" value="PAS"/>
</dbReference>
<dbReference type="EMBL" id="JAAIVB010000065">
    <property type="protein sequence ID" value="NEX63060.1"/>
    <property type="molecule type" value="Genomic_DNA"/>
</dbReference>
<gene>
    <name evidence="6" type="ORF">G3574_18405</name>
</gene>
<dbReference type="InterPro" id="IPR000160">
    <property type="entry name" value="GGDEF_dom"/>
</dbReference>
<dbReference type="SUPFAM" id="SSF55073">
    <property type="entry name" value="Nucleotide cyclase"/>
    <property type="match status" value="1"/>
</dbReference>
<dbReference type="Pfam" id="PF00563">
    <property type="entry name" value="EAL"/>
    <property type="match status" value="1"/>
</dbReference>
<evidence type="ECO:0000259" key="2">
    <source>
        <dbReference type="PROSITE" id="PS50112"/>
    </source>
</evidence>
<reference evidence="6 7" key="1">
    <citation type="submission" date="2020-02" db="EMBL/GenBank/DDBJ databases">
        <authorList>
            <person name="Kim M.K."/>
        </authorList>
    </citation>
    <scope>NUCLEOTIDE SEQUENCE [LARGE SCALE GENOMIC DNA]</scope>
    <source>
        <strain evidence="6 7">17J57-3</strain>
    </source>
</reference>
<feature type="domain" description="PAC" evidence="3">
    <location>
        <begin position="217"/>
        <end position="270"/>
    </location>
</feature>
<evidence type="ECO:0000259" key="5">
    <source>
        <dbReference type="PROSITE" id="PS50887"/>
    </source>
</evidence>
<dbReference type="InterPro" id="IPR001610">
    <property type="entry name" value="PAC"/>
</dbReference>
<protein>
    <submittedName>
        <fullName evidence="6">EAL domain-containing protein</fullName>
    </submittedName>
</protein>
<dbReference type="SMART" id="SM00267">
    <property type="entry name" value="GGDEF"/>
    <property type="match status" value="1"/>
</dbReference>
<dbReference type="SUPFAM" id="SSF141868">
    <property type="entry name" value="EAL domain-like"/>
    <property type="match status" value="1"/>
</dbReference>
<dbReference type="RefSeq" id="WP_163966401.1">
    <property type="nucleotide sequence ID" value="NZ_JAAIVB010000065.1"/>
</dbReference>
<dbReference type="InterPro" id="IPR013655">
    <property type="entry name" value="PAS_fold_3"/>
</dbReference>
<dbReference type="PANTHER" id="PTHR44757">
    <property type="entry name" value="DIGUANYLATE CYCLASE DGCP"/>
    <property type="match status" value="1"/>
</dbReference>
<dbReference type="SUPFAM" id="SSF55785">
    <property type="entry name" value="PYP-like sensor domain (PAS domain)"/>
    <property type="match status" value="3"/>
</dbReference>
<dbReference type="PROSITE" id="PS50113">
    <property type="entry name" value="PAC"/>
    <property type="match status" value="2"/>
</dbReference>
<dbReference type="InterPro" id="IPR029787">
    <property type="entry name" value="Nucleotide_cyclase"/>
</dbReference>
<feature type="domain" description="PAC" evidence="3">
    <location>
        <begin position="85"/>
        <end position="137"/>
    </location>
</feature>
<dbReference type="PROSITE" id="PS50112">
    <property type="entry name" value="PAS"/>
    <property type="match status" value="1"/>
</dbReference>
<dbReference type="SMART" id="SM00086">
    <property type="entry name" value="PAC"/>
    <property type="match status" value="3"/>
</dbReference>
<dbReference type="Proteomes" id="UP000482155">
    <property type="component" value="Unassembled WGS sequence"/>
</dbReference>
<proteinExistence type="predicted"/>
<organism evidence="6 7">
    <name type="scientific">Noviherbaspirillum galbum</name>
    <dbReference type="NCBI Taxonomy" id="2709383"/>
    <lineage>
        <taxon>Bacteria</taxon>
        <taxon>Pseudomonadati</taxon>
        <taxon>Pseudomonadota</taxon>
        <taxon>Betaproteobacteria</taxon>
        <taxon>Burkholderiales</taxon>
        <taxon>Oxalobacteraceae</taxon>
        <taxon>Noviherbaspirillum</taxon>
    </lineage>
</organism>
<comment type="caution">
    <text evidence="6">The sequence shown here is derived from an EMBL/GenBank/DDBJ whole genome shotgun (WGS) entry which is preliminary data.</text>
</comment>
<feature type="domain" description="GGDEF" evidence="5">
    <location>
        <begin position="428"/>
        <end position="561"/>
    </location>
</feature>
<accession>A0A6B3SQ76</accession>
<dbReference type="Gene3D" id="3.30.70.270">
    <property type="match status" value="1"/>
</dbReference>
<evidence type="ECO:0000259" key="4">
    <source>
        <dbReference type="PROSITE" id="PS50883"/>
    </source>
</evidence>
<feature type="domain" description="EAL" evidence="4">
    <location>
        <begin position="570"/>
        <end position="824"/>
    </location>
</feature>
<dbReference type="InterPro" id="IPR052155">
    <property type="entry name" value="Biofilm_reg_signaling"/>
</dbReference>
<evidence type="ECO:0000313" key="7">
    <source>
        <dbReference type="Proteomes" id="UP000482155"/>
    </source>
</evidence>
<sequence length="831" mass="92040">MNGNPSQHGSNQERATVRRLADEAKMIVWEATLEGYCTYLDPSSRQVIAAAGRVQTADWIRFIHPEDLPGAAAEVRGARAAQREYKVEYRILRSDGSTRWVMGTGAPRFDAEGALCGYFGSIVDITEHHEAQALLQRSEAEHRLLTEHARDLISHSDASDVYVYASPSHRDILGYEPAELIGTHLYRYIHPDDLGPPPAGQEDERSQANGAATRQRGLVKIRFRHKAGHWVWLSASTRTVRDRDTGAKIGIVSVARDITAQLDAERELARREERFRSLTSLSSDWYWETGLDQRFSFLSEGIYKRLNIDPESLLGTRFEASVADLNSPGFQDCMAATARREPFRDVVYPVTSPDYPGVIRFIRVSGEPIFEQGEFRGYRGVSRDVTREVRTAKALERLATSDVLTELPNRALLQTCLEQRLSGAREGSVQAVFFIDLDDFKEVNDSLGHGAGDQLLKEIARRLVMCLRPDDMVARLGGDEFVVLAECSEGADAARHIAERVVGILDAPAIIEGHEVKASASIGISMAPMDGVTSDVLLQNADIALYRAKAAGGGSFRFYTPDMGEASRARMAMQSALRHALERGEFEVYYQPRVDLRTMETTGMEALLRWHHPVLGEVPPAQFIPLAEEIGMIDAIGHWVLQQAAVQAQAWCVRFGRAVKMSVNLSARQLRSRRLMQSVRQALQASGLPPQQLELELTETALMDDPAMAATLLTELKSLGIRLSVDDFGTGYSSLAYLCRFPLDSLKLDRSFLQIHPGDVSPWRLAEAIINLAHTLKLSVVAEGVETTEHLHFLRSTSCDEIQGSCVSDPVPAAQFEAFMEAGIAQSALSL</sequence>
<dbReference type="InterPro" id="IPR001633">
    <property type="entry name" value="EAL_dom"/>
</dbReference>
<dbReference type="Gene3D" id="3.20.20.450">
    <property type="entry name" value="EAL domain"/>
    <property type="match status" value="1"/>
</dbReference>
<dbReference type="CDD" id="cd00130">
    <property type="entry name" value="PAS"/>
    <property type="match status" value="2"/>
</dbReference>
<dbReference type="NCBIfam" id="TIGR00229">
    <property type="entry name" value="sensory_box"/>
    <property type="match status" value="3"/>
</dbReference>
<dbReference type="CDD" id="cd01948">
    <property type="entry name" value="EAL"/>
    <property type="match status" value="1"/>
</dbReference>
<feature type="domain" description="PAS" evidence="2">
    <location>
        <begin position="138"/>
        <end position="193"/>
    </location>
</feature>
<dbReference type="Pfam" id="PF00990">
    <property type="entry name" value="GGDEF"/>
    <property type="match status" value="1"/>
</dbReference>
<dbReference type="InterPro" id="IPR035919">
    <property type="entry name" value="EAL_sf"/>
</dbReference>
<dbReference type="SMART" id="SM00052">
    <property type="entry name" value="EAL"/>
    <property type="match status" value="1"/>
</dbReference>
<dbReference type="InterPro" id="IPR043128">
    <property type="entry name" value="Rev_trsase/Diguanyl_cyclase"/>
</dbReference>
<dbReference type="Pfam" id="PF08447">
    <property type="entry name" value="PAS_3"/>
    <property type="match status" value="2"/>
</dbReference>
<evidence type="ECO:0000256" key="1">
    <source>
        <dbReference type="SAM" id="MobiDB-lite"/>
    </source>
</evidence>
<dbReference type="InterPro" id="IPR000700">
    <property type="entry name" value="PAS-assoc_C"/>
</dbReference>
<dbReference type="PROSITE" id="PS50883">
    <property type="entry name" value="EAL"/>
    <property type="match status" value="1"/>
</dbReference>
<evidence type="ECO:0000313" key="6">
    <source>
        <dbReference type="EMBL" id="NEX63060.1"/>
    </source>
</evidence>
<dbReference type="SMART" id="SM00091">
    <property type="entry name" value="PAS"/>
    <property type="match status" value="3"/>
</dbReference>
<evidence type="ECO:0000259" key="3">
    <source>
        <dbReference type="PROSITE" id="PS50113"/>
    </source>
</evidence>